<evidence type="ECO:0000256" key="5">
    <source>
        <dbReference type="SAM" id="MobiDB-lite"/>
    </source>
</evidence>
<name>A0A852ZJG1_9ACTN</name>
<dbReference type="GO" id="GO:0009044">
    <property type="term" value="F:xylan 1,4-beta-xylosidase activity"/>
    <property type="evidence" value="ECO:0007669"/>
    <property type="project" value="UniProtKB-EC"/>
</dbReference>
<dbReference type="SUPFAM" id="SSF51011">
    <property type="entry name" value="Glycosyl hydrolase domain"/>
    <property type="match status" value="1"/>
</dbReference>
<dbReference type="PRINTS" id="PR00745">
    <property type="entry name" value="GLHYDRLASE39"/>
</dbReference>
<evidence type="ECO:0000256" key="1">
    <source>
        <dbReference type="ARBA" id="ARBA00008875"/>
    </source>
</evidence>
<dbReference type="AlphaFoldDB" id="A0A852ZJG1"/>
<dbReference type="EC" id="3.2.1.37" evidence="7"/>
<dbReference type="PANTHER" id="PTHR12631">
    <property type="entry name" value="ALPHA-L-IDURONIDASE"/>
    <property type="match status" value="1"/>
</dbReference>
<keyword evidence="3 7" id="KW-0326">Glycosidase</keyword>
<feature type="region of interest" description="Disordered" evidence="5">
    <location>
        <begin position="1"/>
        <end position="32"/>
    </location>
</feature>
<dbReference type="InterPro" id="IPR049166">
    <property type="entry name" value="GH39_cat"/>
</dbReference>
<dbReference type="EMBL" id="JACBZH010000001">
    <property type="protein sequence ID" value="NYH92383.1"/>
    <property type="molecule type" value="Genomic_DNA"/>
</dbReference>
<comment type="similarity">
    <text evidence="1">Belongs to the glycosyl hydrolase 39 family.</text>
</comment>
<dbReference type="Gene3D" id="2.60.40.1500">
    <property type="entry name" value="Glycosyl hydrolase domain, family 39"/>
    <property type="match status" value="1"/>
</dbReference>
<dbReference type="InterPro" id="IPR000514">
    <property type="entry name" value="Glyco_hydro_39"/>
</dbReference>
<dbReference type="InterPro" id="IPR051923">
    <property type="entry name" value="Glycosyl_Hydrolase_39"/>
</dbReference>
<reference evidence="7 8" key="1">
    <citation type="submission" date="2020-07" db="EMBL/GenBank/DDBJ databases">
        <title>Sequencing the genomes of 1000 actinobacteria strains.</title>
        <authorList>
            <person name="Klenk H.-P."/>
        </authorList>
    </citation>
    <scope>NUCLEOTIDE SEQUENCE [LARGE SCALE GENOMIC DNA]</scope>
    <source>
        <strain evidence="7 8">DSM 18448</strain>
    </source>
</reference>
<dbReference type="PANTHER" id="PTHR12631:SF10">
    <property type="entry name" value="BETA-XYLOSIDASE-LIKE PROTEIN-RELATED"/>
    <property type="match status" value="1"/>
</dbReference>
<feature type="domain" description="Glycosyl hydrolases family 39 N-terminal catalytic" evidence="6">
    <location>
        <begin position="104"/>
        <end position="531"/>
    </location>
</feature>
<organism evidence="7 8">
    <name type="scientific">Actinopolymorpha rutila</name>
    <dbReference type="NCBI Taxonomy" id="446787"/>
    <lineage>
        <taxon>Bacteria</taxon>
        <taxon>Bacillati</taxon>
        <taxon>Actinomycetota</taxon>
        <taxon>Actinomycetes</taxon>
        <taxon>Propionibacteriales</taxon>
        <taxon>Actinopolymorphaceae</taxon>
        <taxon>Actinopolymorpha</taxon>
    </lineage>
</organism>
<evidence type="ECO:0000256" key="3">
    <source>
        <dbReference type="ARBA" id="ARBA00023295"/>
    </source>
</evidence>
<feature type="active site" description="Proton donor" evidence="4">
    <location>
        <position position="211"/>
    </location>
</feature>
<dbReference type="Pfam" id="PF01229">
    <property type="entry name" value="Glyco_hydro_39"/>
    <property type="match status" value="1"/>
</dbReference>
<protein>
    <submittedName>
        <fullName evidence="7">Xylan 1,4-beta-xylosidase</fullName>
        <ecNumber evidence="7">3.2.1.37</ecNumber>
    </submittedName>
</protein>
<evidence type="ECO:0000313" key="7">
    <source>
        <dbReference type="EMBL" id="NYH92383.1"/>
    </source>
</evidence>
<evidence type="ECO:0000313" key="8">
    <source>
        <dbReference type="Proteomes" id="UP000579605"/>
    </source>
</evidence>
<keyword evidence="8" id="KW-1185">Reference proteome</keyword>
<evidence type="ECO:0000256" key="4">
    <source>
        <dbReference type="PIRSR" id="PIRSR600514-1"/>
    </source>
</evidence>
<dbReference type="GO" id="GO:0005975">
    <property type="term" value="P:carbohydrate metabolic process"/>
    <property type="evidence" value="ECO:0007669"/>
    <property type="project" value="InterPro"/>
</dbReference>
<dbReference type="Gene3D" id="3.20.20.80">
    <property type="entry name" value="Glycosidases"/>
    <property type="match status" value="1"/>
</dbReference>
<dbReference type="InterPro" id="IPR017853">
    <property type="entry name" value="GH"/>
</dbReference>
<dbReference type="SUPFAM" id="SSF51445">
    <property type="entry name" value="(Trans)glycosidases"/>
    <property type="match status" value="1"/>
</dbReference>
<proteinExistence type="inferred from homology"/>
<comment type="caution">
    <text evidence="7">The sequence shown here is derived from an EMBL/GenBank/DDBJ whole genome shotgun (WGS) entry which is preliminary data.</text>
</comment>
<evidence type="ECO:0000256" key="2">
    <source>
        <dbReference type="ARBA" id="ARBA00022801"/>
    </source>
</evidence>
<dbReference type="RefSeq" id="WP_179789818.1">
    <property type="nucleotide sequence ID" value="NZ_BAAARR010000005.1"/>
</dbReference>
<sequence length="577" mass="64771">MNSTSAAHVSRVRLGPFPPAAPSDPDAPHVQRARVDVDASTVEGPLTRVWESIGYDEINWTYTPTGKRLLRKFADFSGGGYHVRPHYVFCSGSGFGIPHWGSGNVYHEDDDGKPYYDFTIVDQAYDAIVGAGHHLLVELGFTPRDLVPPEAAELTVTPSPTVYTSYEAGTWGYPPRDYDRWAGLIEALVRHCLERYGEAEVLTWLWELWNEPDINYWRGTPEQFNELYTVTARAVRNVLPNAKVGGPTVTSGGLGFLRNFLDYTSSRNEPLDFISYHTKGCSFPTREYRPVDSQPSERLNPSSTKMLYDLREFNRAIAAYETYRDLPAIVDECDAAVPAHFGRYDNRNYEFQNTEYYPVFQVKLMKKILDLNADEVVQVQRATSWSFYFEGERFFEGTRSFLTAGGIEKPFLNAYRMLSLLGEERIHATSDAAWNVRALDDTDGSSMPEEVDVLASRAEDGTVAALVWRHIDDQYHTSEQETTVNLTLRNLAGRTFRVSHYRVDAEHSNAHTVWKALGSPQDPSDKELAEISARQGLEEFEPARTVEADSGGVSFDISLPLPAVSLLVLEPTASTAS</sequence>
<keyword evidence="2 7" id="KW-0378">Hydrolase</keyword>
<gene>
    <name evidence="7" type="ORF">F4554_005021</name>
</gene>
<accession>A0A852ZJG1</accession>
<evidence type="ECO:0000259" key="6">
    <source>
        <dbReference type="Pfam" id="PF01229"/>
    </source>
</evidence>
<dbReference type="Proteomes" id="UP000579605">
    <property type="component" value="Unassembled WGS sequence"/>
</dbReference>